<reference evidence="1" key="1">
    <citation type="submission" date="2018-05" db="EMBL/GenBank/DDBJ databases">
        <authorList>
            <person name="Lanie J.A."/>
            <person name="Ng W.-L."/>
            <person name="Kazmierczak K.M."/>
            <person name="Andrzejewski T.M."/>
            <person name="Davidsen T.M."/>
            <person name="Wayne K.J."/>
            <person name="Tettelin H."/>
            <person name="Glass J.I."/>
            <person name="Rusch D."/>
            <person name="Podicherti R."/>
            <person name="Tsui H.-C.T."/>
            <person name="Winkler M.E."/>
        </authorList>
    </citation>
    <scope>NUCLEOTIDE SEQUENCE</scope>
</reference>
<accession>A0A381UQV3</accession>
<organism evidence="1">
    <name type="scientific">marine metagenome</name>
    <dbReference type="NCBI Taxonomy" id="408172"/>
    <lineage>
        <taxon>unclassified sequences</taxon>
        <taxon>metagenomes</taxon>
        <taxon>ecological metagenomes</taxon>
    </lineage>
</organism>
<protein>
    <submittedName>
        <fullName evidence="1">Uncharacterized protein</fullName>
    </submittedName>
</protein>
<sequence length="47" mass="5318">VKWNDAQSVAKIYTRFLAKEYAKIVGLRETALTKLSGGLYLEIGRFV</sequence>
<dbReference type="EMBL" id="UINC01006908">
    <property type="protein sequence ID" value="SVA30334.1"/>
    <property type="molecule type" value="Genomic_DNA"/>
</dbReference>
<proteinExistence type="predicted"/>
<evidence type="ECO:0000313" key="1">
    <source>
        <dbReference type="EMBL" id="SVA30334.1"/>
    </source>
</evidence>
<dbReference type="AlphaFoldDB" id="A0A381UQV3"/>
<name>A0A381UQV3_9ZZZZ</name>
<gene>
    <name evidence="1" type="ORF">METZ01_LOCUS83188</name>
</gene>
<feature type="non-terminal residue" evidence="1">
    <location>
        <position position="1"/>
    </location>
</feature>